<evidence type="ECO:0000256" key="6">
    <source>
        <dbReference type="ARBA" id="ARBA00022527"/>
    </source>
</evidence>
<dbReference type="GO" id="GO:0000428">
    <property type="term" value="C:DNA-directed RNA polymerase complex"/>
    <property type="evidence" value="ECO:0007669"/>
    <property type="project" value="UniProtKB-KW"/>
</dbReference>
<name>A0A0D9WE19_9ORYZ</name>
<dbReference type="GO" id="GO:0016020">
    <property type="term" value="C:membrane"/>
    <property type="evidence" value="ECO:0007669"/>
    <property type="project" value="UniProtKB-SubCell"/>
</dbReference>
<evidence type="ECO:0000313" key="21">
    <source>
        <dbReference type="EnsemblPlants" id="LPERR05G06400.1"/>
    </source>
</evidence>
<dbReference type="eggNOG" id="KOG3298">
    <property type="taxonomic scope" value="Eukaryota"/>
</dbReference>
<dbReference type="InterPro" id="IPR008271">
    <property type="entry name" value="Ser/Thr_kinase_AS"/>
</dbReference>
<keyword evidence="7" id="KW-0808">Transferase</keyword>
<keyword evidence="10" id="KW-0430">Lectin</keyword>
<evidence type="ECO:0000256" key="17">
    <source>
        <dbReference type="ARBA" id="ARBA00047899"/>
    </source>
</evidence>
<keyword evidence="22" id="KW-1185">Reference proteome</keyword>
<keyword evidence="15" id="KW-0472">Membrane</keyword>
<dbReference type="SUPFAM" id="SSF50249">
    <property type="entry name" value="Nucleic acid-binding proteins"/>
    <property type="match status" value="1"/>
</dbReference>
<evidence type="ECO:0000256" key="9">
    <source>
        <dbReference type="ARBA" id="ARBA00022729"/>
    </source>
</evidence>
<evidence type="ECO:0000256" key="12">
    <source>
        <dbReference type="ARBA" id="ARBA00022777"/>
    </source>
</evidence>
<keyword evidence="12" id="KW-0418">Kinase</keyword>
<dbReference type="InterPro" id="IPR000719">
    <property type="entry name" value="Prot_kinase_dom"/>
</dbReference>
<dbReference type="PROSITE" id="PS00108">
    <property type="entry name" value="PROTEIN_KINASE_ST"/>
    <property type="match status" value="1"/>
</dbReference>
<keyword evidence="6" id="KW-0723">Serine/threonine-protein kinase</keyword>
<evidence type="ECO:0000256" key="7">
    <source>
        <dbReference type="ARBA" id="ARBA00022679"/>
    </source>
</evidence>
<dbReference type="PANTHER" id="PTHR27007">
    <property type="match status" value="1"/>
</dbReference>
<dbReference type="Gene3D" id="2.60.120.200">
    <property type="match status" value="1"/>
</dbReference>
<dbReference type="HOGENOM" id="CLU_000288_62_4_1"/>
<dbReference type="FunFam" id="2.40.50.140:FF:000043">
    <property type="entry name" value="DNA-directed RNA polymerase II subunit RPB7"/>
    <property type="match status" value="1"/>
</dbReference>
<reference evidence="21 22" key="1">
    <citation type="submission" date="2012-08" db="EMBL/GenBank/DDBJ databases">
        <title>Oryza genome evolution.</title>
        <authorList>
            <person name="Wing R.A."/>
        </authorList>
    </citation>
    <scope>NUCLEOTIDE SEQUENCE</scope>
</reference>
<dbReference type="Pfam" id="PF00139">
    <property type="entry name" value="Lectin_legB"/>
    <property type="match status" value="1"/>
</dbReference>
<evidence type="ECO:0000256" key="5">
    <source>
        <dbReference type="ARBA" id="ARBA00022478"/>
    </source>
</evidence>
<dbReference type="InterPro" id="IPR036898">
    <property type="entry name" value="RNA_pol_Rpb7-like_N_sf"/>
</dbReference>
<evidence type="ECO:0000256" key="3">
    <source>
        <dbReference type="ARBA" id="ARBA00010217"/>
    </source>
</evidence>
<dbReference type="SMART" id="SM00220">
    <property type="entry name" value="S_TKc"/>
    <property type="match status" value="1"/>
</dbReference>
<evidence type="ECO:0000256" key="13">
    <source>
        <dbReference type="ARBA" id="ARBA00022840"/>
    </source>
</evidence>
<dbReference type="STRING" id="77586.A0A0D9WE19"/>
<evidence type="ECO:0000256" key="11">
    <source>
        <dbReference type="ARBA" id="ARBA00022741"/>
    </source>
</evidence>
<keyword evidence="5" id="KW-0240">DNA-directed RNA polymerase</keyword>
<dbReference type="CDD" id="cd06899">
    <property type="entry name" value="lectin_legume_LecRK_Arcelin_ConA"/>
    <property type="match status" value="1"/>
</dbReference>
<keyword evidence="8" id="KW-0812">Transmembrane</keyword>
<dbReference type="SUPFAM" id="SSF49899">
    <property type="entry name" value="Concanavalin A-like lectins/glucanases"/>
    <property type="match status" value="1"/>
</dbReference>
<dbReference type="SUPFAM" id="SSF56112">
    <property type="entry name" value="Protein kinase-like (PK-like)"/>
    <property type="match status" value="1"/>
</dbReference>
<evidence type="ECO:0000256" key="1">
    <source>
        <dbReference type="ARBA" id="ARBA00004479"/>
    </source>
</evidence>
<comment type="similarity">
    <text evidence="3">In the C-terminal section; belongs to the protein kinase superfamily. Ser/Thr protein kinase family.</text>
</comment>
<keyword evidence="11 19" id="KW-0547">Nucleotide-binding</keyword>
<evidence type="ECO:0000256" key="14">
    <source>
        <dbReference type="ARBA" id="ARBA00022989"/>
    </source>
</evidence>
<reference evidence="22" key="2">
    <citation type="submission" date="2013-12" db="EMBL/GenBank/DDBJ databases">
        <authorList>
            <person name="Yu Y."/>
            <person name="Lee S."/>
            <person name="de Baynast K."/>
            <person name="Wissotski M."/>
            <person name="Liu L."/>
            <person name="Talag J."/>
            <person name="Goicoechea J."/>
            <person name="Angelova A."/>
            <person name="Jetty R."/>
            <person name="Kudrna D."/>
            <person name="Golser W."/>
            <person name="Rivera L."/>
            <person name="Zhang J."/>
            <person name="Wing R."/>
        </authorList>
    </citation>
    <scope>NUCLEOTIDE SEQUENCE</scope>
</reference>
<accession>A0A0D9WE19</accession>
<dbReference type="SUPFAM" id="SSF88798">
    <property type="entry name" value="N-terminal, heterodimerisation domain of RBP7 (RpoE)"/>
    <property type="match status" value="1"/>
</dbReference>
<evidence type="ECO:0000259" key="20">
    <source>
        <dbReference type="PROSITE" id="PS50011"/>
    </source>
</evidence>
<keyword evidence="14" id="KW-1133">Transmembrane helix</keyword>
<evidence type="ECO:0000256" key="10">
    <source>
        <dbReference type="ARBA" id="ARBA00022734"/>
    </source>
</evidence>
<dbReference type="Gene3D" id="3.30.1490.120">
    <property type="entry name" value="RNA polymerase Rpb7-like, N-terminal domain"/>
    <property type="match status" value="1"/>
</dbReference>
<evidence type="ECO:0000256" key="18">
    <source>
        <dbReference type="ARBA" id="ARBA00048679"/>
    </source>
</evidence>
<comment type="subcellular location">
    <subcellularLocation>
        <location evidence="1">Membrane</location>
        <topology evidence="1">Single-pass type I membrane protein</topology>
    </subcellularLocation>
</comment>
<dbReference type="Gene3D" id="2.40.50.140">
    <property type="entry name" value="Nucleic acid-binding proteins"/>
    <property type="match status" value="1"/>
</dbReference>
<dbReference type="Pfam" id="PF00069">
    <property type="entry name" value="Pkinase"/>
    <property type="match status" value="1"/>
</dbReference>
<dbReference type="InterPro" id="IPR013320">
    <property type="entry name" value="ConA-like_dom_sf"/>
</dbReference>
<comment type="catalytic activity">
    <reaction evidence="17">
        <text>L-threonyl-[protein] + ATP = O-phospho-L-threonyl-[protein] + ADP + H(+)</text>
        <dbReference type="Rhea" id="RHEA:46608"/>
        <dbReference type="Rhea" id="RHEA-COMP:11060"/>
        <dbReference type="Rhea" id="RHEA-COMP:11605"/>
        <dbReference type="ChEBI" id="CHEBI:15378"/>
        <dbReference type="ChEBI" id="CHEBI:30013"/>
        <dbReference type="ChEBI" id="CHEBI:30616"/>
        <dbReference type="ChEBI" id="CHEBI:61977"/>
        <dbReference type="ChEBI" id="CHEBI:456216"/>
        <dbReference type="EC" id="2.7.11.1"/>
    </reaction>
</comment>
<dbReference type="Gene3D" id="1.10.510.10">
    <property type="entry name" value="Transferase(Phosphotransferase) domain 1"/>
    <property type="match status" value="1"/>
</dbReference>
<dbReference type="FunFam" id="1.10.510.10:FF:000108">
    <property type="entry name" value="L-type lectin-domain containing receptor kinase S.4"/>
    <property type="match status" value="1"/>
</dbReference>
<feature type="domain" description="Protein kinase" evidence="20">
    <location>
        <begin position="580"/>
        <end position="856"/>
    </location>
</feature>
<reference evidence="21" key="3">
    <citation type="submission" date="2015-04" db="UniProtKB">
        <authorList>
            <consortium name="EnsemblPlants"/>
        </authorList>
    </citation>
    <scope>IDENTIFICATION</scope>
</reference>
<dbReference type="GO" id="GO:0005524">
    <property type="term" value="F:ATP binding"/>
    <property type="evidence" value="ECO:0007669"/>
    <property type="project" value="UniProtKB-UniRule"/>
</dbReference>
<dbReference type="EnsemblPlants" id="LPERR05G06400.1">
    <property type="protein sequence ID" value="LPERR05G06400.1"/>
    <property type="gene ID" value="LPERR05G06400"/>
</dbReference>
<dbReference type="Proteomes" id="UP000032180">
    <property type="component" value="Chromosome 5"/>
</dbReference>
<dbReference type="FunFam" id="3.30.200.20:FF:000039">
    <property type="entry name" value="receptor-like protein kinase FERONIA"/>
    <property type="match status" value="1"/>
</dbReference>
<dbReference type="InterPro" id="IPR011009">
    <property type="entry name" value="Kinase-like_dom_sf"/>
</dbReference>
<dbReference type="GO" id="GO:0030246">
    <property type="term" value="F:carbohydrate binding"/>
    <property type="evidence" value="ECO:0007669"/>
    <property type="project" value="UniProtKB-KW"/>
</dbReference>
<dbReference type="GO" id="GO:0004674">
    <property type="term" value="F:protein serine/threonine kinase activity"/>
    <property type="evidence" value="ECO:0007669"/>
    <property type="project" value="UniProtKB-KW"/>
</dbReference>
<feature type="binding site" evidence="19">
    <location>
        <position position="609"/>
    </location>
    <ligand>
        <name>ATP</name>
        <dbReference type="ChEBI" id="CHEBI:30616"/>
    </ligand>
</feature>
<evidence type="ECO:0000256" key="4">
    <source>
        <dbReference type="ARBA" id="ARBA00012513"/>
    </source>
</evidence>
<dbReference type="PROSITE" id="PS50011">
    <property type="entry name" value="PROTEIN_KINASE_DOM"/>
    <property type="match status" value="1"/>
</dbReference>
<dbReference type="InterPro" id="IPR001220">
    <property type="entry name" value="Legume_lectin_dom"/>
</dbReference>
<organism evidence="21 22">
    <name type="scientific">Leersia perrieri</name>
    <dbReference type="NCBI Taxonomy" id="77586"/>
    <lineage>
        <taxon>Eukaryota</taxon>
        <taxon>Viridiplantae</taxon>
        <taxon>Streptophyta</taxon>
        <taxon>Embryophyta</taxon>
        <taxon>Tracheophyta</taxon>
        <taxon>Spermatophyta</taxon>
        <taxon>Magnoliopsida</taxon>
        <taxon>Liliopsida</taxon>
        <taxon>Poales</taxon>
        <taxon>Poaceae</taxon>
        <taxon>BOP clade</taxon>
        <taxon>Oryzoideae</taxon>
        <taxon>Oryzeae</taxon>
        <taxon>Oryzinae</taxon>
        <taxon>Leersia</taxon>
    </lineage>
</organism>
<dbReference type="EC" id="2.7.11.1" evidence="4"/>
<dbReference type="Gene3D" id="3.30.200.20">
    <property type="entry name" value="Phosphorylase Kinase, domain 1"/>
    <property type="match status" value="1"/>
</dbReference>
<evidence type="ECO:0000256" key="16">
    <source>
        <dbReference type="ARBA" id="ARBA00023163"/>
    </source>
</evidence>
<keyword evidence="9" id="KW-0732">Signal</keyword>
<keyword evidence="16" id="KW-0804">Transcription</keyword>
<evidence type="ECO:0000256" key="15">
    <source>
        <dbReference type="ARBA" id="ARBA00023136"/>
    </source>
</evidence>
<dbReference type="InterPro" id="IPR017441">
    <property type="entry name" value="Protein_kinase_ATP_BS"/>
</dbReference>
<sequence>MTLCPSVTRSSKQNNCSPTLLGLSACGKQRRRVSALLLPPYPTCEQYKGREILRRSLGSGDFCVASRDREQAVLLLGVAAASNPIDPVSSRSRRATASGCFLRILPHRQSTMVFLKVEMSLNVLISPGKLSPEGLLLRKAVIVGLLEDIANRKASKDHGYYIAVSELKAISEGKVRELTGDVLFPVTFTCITQKPMKGEVLVGSVDKILKHGVFLKSGPIESIFLPEKTMSDYKYIGGENAVFMSEHSKLEKDTVVRFKVMGFRWMEADRQFQLLATLAGHYLGPLIPSDPSFATTFVFAITTSNVAQVRNKGGDGIAFVFSSTNKFINHSLGGQYLGLFNASNKGNTSQNILAIKLGTVMNPDLNDIDDNHVGIDVNSLIAINSRTVGYITSNGEFQFLRLLDDRYQSLQLWVDYDGKSHQLNVTLGLPDSPKPDYPLLSSTVNLSSLFPSSAYIGFSASTSALETRQFILGWSFKNDGKAPPLDYSTLSVPERYGWGANNYFAPPPPHPELNSHQVHIPLRILLSTVIPSCVLLVAVAFLGSYCMKRWKNAGPQEDWEIKCRPPSFIYKDLHNATAGFSDKMLLGKGGFGRVYRGFLPASKQNIAIKRISPESKQGMKEFMSEIAILGNVRHRSLVQLLGYCRNKHELLLVYDYMPNGSLDKYLYGEHKLALGWSQIFRIIKGVACGLFYLHEEWERVIIHRDIKSSNVLLDEEMNGRLGDFGLARLHDHGVDAHTTHVAGTYGYIAPELARLGKSTKGTDVFAFVVFMMEVACGKKSIEVNASGEPQVLSDYVLNTWQCGSIINSIDPSLKEDYIAEELELVLKLGLLCSHSSPKVRPSMRLVMQYLEKEATLQDFTFSFFSTNEDNIEVYGQNVVSNPSVATTITSLTGGR</sequence>
<protein>
    <recommendedName>
        <fullName evidence="4">non-specific serine/threonine protein kinase</fullName>
        <ecNumber evidence="4">2.7.11.1</ecNumber>
    </recommendedName>
</protein>
<dbReference type="CDD" id="cd04329">
    <property type="entry name" value="RNAP_II_Rpb7_N"/>
    <property type="match status" value="1"/>
</dbReference>
<dbReference type="Gramene" id="LPERR05G06400.1">
    <property type="protein sequence ID" value="LPERR05G06400.1"/>
    <property type="gene ID" value="LPERR05G06400"/>
</dbReference>
<evidence type="ECO:0000313" key="22">
    <source>
        <dbReference type="Proteomes" id="UP000032180"/>
    </source>
</evidence>
<evidence type="ECO:0000256" key="19">
    <source>
        <dbReference type="PROSITE-ProRule" id="PRU10141"/>
    </source>
</evidence>
<dbReference type="InterPro" id="IPR050528">
    <property type="entry name" value="L-type_Lectin-RKs"/>
</dbReference>
<keyword evidence="13 19" id="KW-0067">ATP-binding</keyword>
<proteinExistence type="inferred from homology"/>
<comment type="catalytic activity">
    <reaction evidence="18">
        <text>L-seryl-[protein] + ATP = O-phospho-L-seryl-[protein] + ADP + H(+)</text>
        <dbReference type="Rhea" id="RHEA:17989"/>
        <dbReference type="Rhea" id="RHEA-COMP:9863"/>
        <dbReference type="Rhea" id="RHEA-COMP:11604"/>
        <dbReference type="ChEBI" id="CHEBI:15378"/>
        <dbReference type="ChEBI" id="CHEBI:29999"/>
        <dbReference type="ChEBI" id="CHEBI:30616"/>
        <dbReference type="ChEBI" id="CHEBI:83421"/>
        <dbReference type="ChEBI" id="CHEBI:456216"/>
        <dbReference type="EC" id="2.7.11.1"/>
    </reaction>
</comment>
<dbReference type="PROSITE" id="PS00107">
    <property type="entry name" value="PROTEIN_KINASE_ATP"/>
    <property type="match status" value="1"/>
</dbReference>
<dbReference type="InterPro" id="IPR012340">
    <property type="entry name" value="NA-bd_OB-fold"/>
</dbReference>
<evidence type="ECO:0000256" key="2">
    <source>
        <dbReference type="ARBA" id="ARBA00008536"/>
    </source>
</evidence>
<evidence type="ECO:0000256" key="8">
    <source>
        <dbReference type="ARBA" id="ARBA00022692"/>
    </source>
</evidence>
<comment type="similarity">
    <text evidence="2">In the N-terminal section; belongs to the leguminous lectin family.</text>
</comment>
<dbReference type="AlphaFoldDB" id="A0A0D9WE19"/>